<evidence type="ECO:0000313" key="8">
    <source>
        <dbReference type="EMBL" id="CAH2065534.1"/>
    </source>
</evidence>
<evidence type="ECO:0000256" key="4">
    <source>
        <dbReference type="ARBA" id="ARBA00022946"/>
    </source>
</evidence>
<keyword evidence="3" id="KW-0934">Plastid</keyword>
<dbReference type="EMBL" id="OU466861">
    <property type="protein sequence ID" value="CAH2065534.1"/>
    <property type="molecule type" value="Genomic_DNA"/>
</dbReference>
<dbReference type="GO" id="GO:0009767">
    <property type="term" value="P:photosynthetic electron transport chain"/>
    <property type="evidence" value="ECO:0007669"/>
    <property type="project" value="TreeGrafter"/>
</dbReference>
<dbReference type="GO" id="GO:0009654">
    <property type="term" value="C:photosystem II oxygen evolving complex"/>
    <property type="evidence" value="ECO:0007669"/>
    <property type="project" value="InterPro"/>
</dbReference>
<dbReference type="InterPro" id="IPR023222">
    <property type="entry name" value="PsbQ-like_dom_sf"/>
</dbReference>
<evidence type="ECO:0000256" key="3">
    <source>
        <dbReference type="ARBA" id="ARBA00022640"/>
    </source>
</evidence>
<keyword evidence="4" id="KW-0809">Transit peptide</keyword>
<gene>
    <name evidence="8" type="ORF">TAV2_LOCUS16301</name>
</gene>
<keyword evidence="5" id="KW-0793">Thylakoid</keyword>
<comment type="subcellular location">
    <subcellularLocation>
        <location evidence="1">Plastid</location>
        <location evidence="1">Chloroplast thylakoid membrane</location>
        <topology evidence="1">Peripheral membrane protein</topology>
        <orientation evidence="1">Lumenal side</orientation>
    </subcellularLocation>
</comment>
<dbReference type="Proteomes" id="UP000836841">
    <property type="component" value="Chromosome 5"/>
</dbReference>
<dbReference type="GO" id="GO:0009535">
    <property type="term" value="C:chloroplast thylakoid membrane"/>
    <property type="evidence" value="ECO:0007669"/>
    <property type="project" value="UniProtKB-SubCell"/>
</dbReference>
<keyword evidence="9" id="KW-1185">Reference proteome</keyword>
<dbReference type="SUPFAM" id="SSF101112">
    <property type="entry name" value="Oxygen-evolving enhancer protein 3"/>
    <property type="match status" value="1"/>
</dbReference>
<sequence length="81" mass="9178">MILFYLQPLSPTEAAARAKESAKEIISVKILIDKNSLKKLTGKLFQTIGNLDYAARSKSSPDAGKYYSWIESQKRSQTIYY</sequence>
<dbReference type="PANTHER" id="PTHR33399">
    <property type="entry name" value="OXYGEN-EVOLVING ENHANCER PROTEIN 3-1, CHLOROPLASTIC"/>
    <property type="match status" value="1"/>
</dbReference>
<evidence type="ECO:0000313" key="9">
    <source>
        <dbReference type="Proteomes" id="UP000836841"/>
    </source>
</evidence>
<accession>A0AAU9SDE0</accession>
<reference evidence="8 9" key="1">
    <citation type="submission" date="2022-03" db="EMBL/GenBank/DDBJ databases">
        <authorList>
            <person name="Nunn A."/>
            <person name="Chopra R."/>
            <person name="Nunn A."/>
            <person name="Contreras Garrido A."/>
        </authorList>
    </citation>
    <scope>NUCLEOTIDE SEQUENCE [LARGE SCALE GENOMIC DNA]</scope>
</reference>
<evidence type="ECO:0000256" key="5">
    <source>
        <dbReference type="ARBA" id="ARBA00023078"/>
    </source>
</evidence>
<dbReference type="GO" id="GO:0005509">
    <property type="term" value="F:calcium ion binding"/>
    <property type="evidence" value="ECO:0007669"/>
    <property type="project" value="InterPro"/>
</dbReference>
<evidence type="ECO:0000256" key="7">
    <source>
        <dbReference type="ARBA" id="ARBA00035649"/>
    </source>
</evidence>
<name>A0AAU9SDE0_THLAR</name>
<evidence type="ECO:0000256" key="1">
    <source>
        <dbReference type="ARBA" id="ARBA00004622"/>
    </source>
</evidence>
<keyword evidence="2" id="KW-0150">Chloroplast</keyword>
<proteinExistence type="inferred from homology"/>
<dbReference type="InterPro" id="IPR008797">
    <property type="entry name" value="PSII_PsbQ"/>
</dbReference>
<comment type="similarity">
    <text evidence="7">Belongs to the PsbQ family.</text>
</comment>
<dbReference type="Pfam" id="PF05757">
    <property type="entry name" value="PsbQ"/>
    <property type="match status" value="1"/>
</dbReference>
<organism evidence="8 9">
    <name type="scientific">Thlaspi arvense</name>
    <name type="common">Field penny-cress</name>
    <dbReference type="NCBI Taxonomy" id="13288"/>
    <lineage>
        <taxon>Eukaryota</taxon>
        <taxon>Viridiplantae</taxon>
        <taxon>Streptophyta</taxon>
        <taxon>Embryophyta</taxon>
        <taxon>Tracheophyta</taxon>
        <taxon>Spermatophyta</taxon>
        <taxon>Magnoliopsida</taxon>
        <taxon>eudicotyledons</taxon>
        <taxon>Gunneridae</taxon>
        <taxon>Pentapetalae</taxon>
        <taxon>rosids</taxon>
        <taxon>malvids</taxon>
        <taxon>Brassicales</taxon>
        <taxon>Brassicaceae</taxon>
        <taxon>Thlaspideae</taxon>
        <taxon>Thlaspi</taxon>
    </lineage>
</organism>
<dbReference type="PANTHER" id="PTHR33399:SF7">
    <property type="entry name" value="OXYGEN-EVOLVING ENHANCER PROTEIN 3-2, CHLOROPLASTIC"/>
    <property type="match status" value="1"/>
</dbReference>
<protein>
    <submittedName>
        <fullName evidence="8">Uncharacterized protein</fullName>
    </submittedName>
</protein>
<evidence type="ECO:0000256" key="2">
    <source>
        <dbReference type="ARBA" id="ARBA00022528"/>
    </source>
</evidence>
<evidence type="ECO:0000256" key="6">
    <source>
        <dbReference type="ARBA" id="ARBA00023136"/>
    </source>
</evidence>
<dbReference type="Gene3D" id="1.20.120.290">
    <property type="entry name" value="Oxygen-evolving enhancer protein 3 (PsbQ), four-helix up-down bundle"/>
    <property type="match status" value="2"/>
</dbReference>
<keyword evidence="6" id="KW-0472">Membrane</keyword>
<dbReference type="AlphaFoldDB" id="A0AAU9SDE0"/>
<dbReference type="GO" id="GO:0019898">
    <property type="term" value="C:extrinsic component of membrane"/>
    <property type="evidence" value="ECO:0007669"/>
    <property type="project" value="InterPro"/>
</dbReference>
<dbReference type="InterPro" id="IPR054099">
    <property type="entry name" value="PSII_PsbQ_pln"/>
</dbReference>